<dbReference type="AlphaFoldDB" id="A0A381TJM1"/>
<dbReference type="PANTHER" id="PTHR13707">
    <property type="entry name" value="KETOACID-COENZYME A TRANSFERASE"/>
    <property type="match status" value="1"/>
</dbReference>
<dbReference type="Pfam" id="PF01144">
    <property type="entry name" value="CoA_trans"/>
    <property type="match status" value="1"/>
</dbReference>
<organism evidence="2">
    <name type="scientific">marine metagenome</name>
    <dbReference type="NCBI Taxonomy" id="408172"/>
    <lineage>
        <taxon>unclassified sequences</taxon>
        <taxon>metagenomes</taxon>
        <taxon>ecological metagenomes</taxon>
    </lineage>
</organism>
<dbReference type="InterPro" id="IPR037171">
    <property type="entry name" value="NagB/RpiA_transferase-like"/>
</dbReference>
<accession>A0A381TJM1</accession>
<dbReference type="Gene3D" id="3.40.1080.10">
    <property type="entry name" value="Glutaconate Coenzyme A-transferase"/>
    <property type="match status" value="1"/>
</dbReference>
<proteinExistence type="predicted"/>
<name>A0A381TJM1_9ZZZZ</name>
<gene>
    <name evidence="2" type="ORF">METZ01_LOCUS68873</name>
</gene>
<keyword evidence="1" id="KW-0808">Transferase</keyword>
<dbReference type="NCBIfam" id="TIGR02429">
    <property type="entry name" value="pcaI_scoA_fam"/>
    <property type="match status" value="1"/>
</dbReference>
<dbReference type="SUPFAM" id="SSF100950">
    <property type="entry name" value="NagB/RpiA/CoA transferase-like"/>
    <property type="match status" value="1"/>
</dbReference>
<evidence type="ECO:0000256" key="1">
    <source>
        <dbReference type="ARBA" id="ARBA00022679"/>
    </source>
</evidence>
<dbReference type="EMBL" id="UINC01004669">
    <property type="protein sequence ID" value="SVA16019.1"/>
    <property type="molecule type" value="Genomic_DNA"/>
</dbReference>
<reference evidence="2" key="1">
    <citation type="submission" date="2018-05" db="EMBL/GenBank/DDBJ databases">
        <authorList>
            <person name="Lanie J.A."/>
            <person name="Ng W.-L."/>
            <person name="Kazmierczak K.M."/>
            <person name="Andrzejewski T.M."/>
            <person name="Davidsen T.M."/>
            <person name="Wayne K.J."/>
            <person name="Tettelin H."/>
            <person name="Glass J.I."/>
            <person name="Rusch D."/>
            <person name="Podicherti R."/>
            <person name="Tsui H.-C.T."/>
            <person name="Winkler M.E."/>
        </authorList>
    </citation>
    <scope>NUCLEOTIDE SEQUENCE</scope>
</reference>
<dbReference type="SMART" id="SM00882">
    <property type="entry name" value="CoA_trans"/>
    <property type="match status" value="1"/>
</dbReference>
<dbReference type="GO" id="GO:0008410">
    <property type="term" value="F:CoA-transferase activity"/>
    <property type="evidence" value="ECO:0007669"/>
    <property type="project" value="InterPro"/>
</dbReference>
<sequence length="207" mass="22291">MVSGFGSSGTPFSLIDELISQGQQDLTIIKNDANEDGVGLYKLVKTGQVKKLYATHIGLNTMVMKLAESGEMDVELIPQGIMAERIRCAGVGVAGFLSTIGLDIDYGKGKPTVEVDGEKYIFEKALGADFAIIRAEIADTFGNMRYNTAGINFAPLMAMAADITLVEAKKVVDAGEIDPEDVHASGISVDYVSQITNFTREYNAIRR</sequence>
<dbReference type="InterPro" id="IPR004165">
    <property type="entry name" value="CoA_trans_fam_I"/>
</dbReference>
<evidence type="ECO:0000313" key="2">
    <source>
        <dbReference type="EMBL" id="SVA16019.1"/>
    </source>
</evidence>
<dbReference type="PANTHER" id="PTHR13707:SF60">
    <property type="entry name" value="ACETATE COA-TRANSFERASE SUBUNIT ALPHA"/>
    <property type="match status" value="1"/>
</dbReference>
<protein>
    <submittedName>
        <fullName evidence="2">Uncharacterized protein</fullName>
    </submittedName>
</protein>
<dbReference type="InterPro" id="IPR012792">
    <property type="entry name" value="3-oxoacid_CoA-transf_A"/>
</dbReference>